<keyword evidence="1" id="KW-0732">Signal</keyword>
<evidence type="ECO:0000256" key="1">
    <source>
        <dbReference type="SAM" id="SignalP"/>
    </source>
</evidence>
<dbReference type="EMBL" id="JABEZY010269125">
    <property type="protein sequence ID" value="MBA0755354.1"/>
    <property type="molecule type" value="Genomic_DNA"/>
</dbReference>
<dbReference type="Proteomes" id="UP000593579">
    <property type="component" value="Unassembled WGS sequence"/>
</dbReference>
<evidence type="ECO:0000313" key="3">
    <source>
        <dbReference type="Proteomes" id="UP000593579"/>
    </source>
</evidence>
<sequence length="104" mass="11372">MAWSSWPASCLLCCCMLTNIQQKIRAQERAGYHTYHGNSTLVGLASWCKWANFSQNGGESPVVNHFQSSTAAIVSNPRCPNPTSFYSMSKQAEASGSAYSLVFL</sequence>
<gene>
    <name evidence="2" type="ORF">Gogos_021141</name>
</gene>
<dbReference type="OrthoDB" id="10265867at2759"/>
<name>A0A7J9D468_GOSGO</name>
<proteinExistence type="predicted"/>
<accession>A0A7J9D468</accession>
<protein>
    <recommendedName>
        <fullName evidence="4">Secreted protein</fullName>
    </recommendedName>
</protein>
<dbReference type="AlphaFoldDB" id="A0A7J9D468"/>
<organism evidence="2 3">
    <name type="scientific">Gossypium gossypioides</name>
    <name type="common">Mexican cotton</name>
    <name type="synonym">Selera gossypioides</name>
    <dbReference type="NCBI Taxonomy" id="34282"/>
    <lineage>
        <taxon>Eukaryota</taxon>
        <taxon>Viridiplantae</taxon>
        <taxon>Streptophyta</taxon>
        <taxon>Embryophyta</taxon>
        <taxon>Tracheophyta</taxon>
        <taxon>Spermatophyta</taxon>
        <taxon>Magnoliopsida</taxon>
        <taxon>eudicotyledons</taxon>
        <taxon>Gunneridae</taxon>
        <taxon>Pentapetalae</taxon>
        <taxon>rosids</taxon>
        <taxon>malvids</taxon>
        <taxon>Malvales</taxon>
        <taxon>Malvaceae</taxon>
        <taxon>Malvoideae</taxon>
        <taxon>Gossypium</taxon>
    </lineage>
</organism>
<keyword evidence="3" id="KW-1185">Reference proteome</keyword>
<feature type="signal peptide" evidence="1">
    <location>
        <begin position="1"/>
        <end position="26"/>
    </location>
</feature>
<evidence type="ECO:0000313" key="2">
    <source>
        <dbReference type="EMBL" id="MBA0755354.1"/>
    </source>
</evidence>
<feature type="chain" id="PRO_5029757076" description="Secreted protein" evidence="1">
    <location>
        <begin position="27"/>
        <end position="104"/>
    </location>
</feature>
<evidence type="ECO:0008006" key="4">
    <source>
        <dbReference type="Google" id="ProtNLM"/>
    </source>
</evidence>
<reference evidence="2 3" key="1">
    <citation type="journal article" date="2019" name="Genome Biol. Evol.">
        <title>Insights into the evolution of the New World diploid cottons (Gossypium, subgenus Houzingenia) based on genome sequencing.</title>
        <authorList>
            <person name="Grover C.E."/>
            <person name="Arick M.A. 2nd"/>
            <person name="Thrash A."/>
            <person name="Conover J.L."/>
            <person name="Sanders W.S."/>
            <person name="Peterson D.G."/>
            <person name="Frelichowski J.E."/>
            <person name="Scheffler J.A."/>
            <person name="Scheffler B.E."/>
            <person name="Wendel J.F."/>
        </authorList>
    </citation>
    <scope>NUCLEOTIDE SEQUENCE [LARGE SCALE GENOMIC DNA]</scope>
    <source>
        <strain evidence="2">5</strain>
        <tissue evidence="2">Leaf</tissue>
    </source>
</reference>
<comment type="caution">
    <text evidence="2">The sequence shown here is derived from an EMBL/GenBank/DDBJ whole genome shotgun (WGS) entry which is preliminary data.</text>
</comment>